<dbReference type="EMBL" id="CM043808">
    <property type="protein sequence ID" value="KAI4801608.1"/>
    <property type="molecule type" value="Genomic_DNA"/>
</dbReference>
<organism evidence="1 2">
    <name type="scientific">Chaenocephalus aceratus</name>
    <name type="common">Blackfin icefish</name>
    <name type="synonym">Chaenichthys aceratus</name>
    <dbReference type="NCBI Taxonomy" id="36190"/>
    <lineage>
        <taxon>Eukaryota</taxon>
        <taxon>Metazoa</taxon>
        <taxon>Chordata</taxon>
        <taxon>Craniata</taxon>
        <taxon>Vertebrata</taxon>
        <taxon>Euteleostomi</taxon>
        <taxon>Actinopterygii</taxon>
        <taxon>Neopterygii</taxon>
        <taxon>Teleostei</taxon>
        <taxon>Neoteleostei</taxon>
        <taxon>Acanthomorphata</taxon>
        <taxon>Eupercaria</taxon>
        <taxon>Perciformes</taxon>
        <taxon>Notothenioidei</taxon>
        <taxon>Channichthyidae</taxon>
        <taxon>Chaenocephalus</taxon>
    </lineage>
</organism>
<feature type="non-terminal residue" evidence="1">
    <location>
        <position position="1"/>
    </location>
</feature>
<evidence type="ECO:0000313" key="1">
    <source>
        <dbReference type="EMBL" id="KAI4801608.1"/>
    </source>
</evidence>
<gene>
    <name evidence="1" type="ORF">KUCAC02_019491</name>
</gene>
<evidence type="ECO:0000313" key="2">
    <source>
        <dbReference type="Proteomes" id="UP001057452"/>
    </source>
</evidence>
<feature type="non-terminal residue" evidence="1">
    <location>
        <position position="60"/>
    </location>
</feature>
<proteinExistence type="predicted"/>
<keyword evidence="2" id="KW-1185">Reference proteome</keyword>
<name>A0ACB9VPA9_CHAAC</name>
<reference evidence="1" key="1">
    <citation type="submission" date="2022-05" db="EMBL/GenBank/DDBJ databases">
        <title>Chromosome-level genome of Chaenocephalus aceratus.</title>
        <authorList>
            <person name="Park H."/>
        </authorList>
    </citation>
    <scope>NUCLEOTIDE SEQUENCE</scope>
    <source>
        <strain evidence="1">KU_202001</strain>
    </source>
</reference>
<sequence>LEARGTIVVYLRPAGGGGNWIKLHLLTSCFRATDVHVSASHRRTLRWHWAAPRWDSTVYT</sequence>
<accession>A0ACB9VPA9</accession>
<comment type="caution">
    <text evidence="1">The sequence shown here is derived from an EMBL/GenBank/DDBJ whole genome shotgun (WGS) entry which is preliminary data.</text>
</comment>
<dbReference type="Proteomes" id="UP001057452">
    <property type="component" value="Chromosome 24"/>
</dbReference>
<protein>
    <submittedName>
        <fullName evidence="1">Uncharacterized protein</fullName>
    </submittedName>
</protein>